<keyword evidence="1" id="KW-0732">Signal</keyword>
<dbReference type="AlphaFoldDB" id="A0AA36GI01"/>
<evidence type="ECO:0000313" key="3">
    <source>
        <dbReference type="Proteomes" id="UP001176961"/>
    </source>
</evidence>
<evidence type="ECO:0000313" key="2">
    <source>
        <dbReference type="EMBL" id="CAJ0589206.1"/>
    </source>
</evidence>
<evidence type="ECO:0000256" key="1">
    <source>
        <dbReference type="SAM" id="SignalP"/>
    </source>
</evidence>
<protein>
    <recommendedName>
        <fullName evidence="4">WAP domain-containing protein</fullName>
    </recommendedName>
</protein>
<feature type="chain" id="PRO_5041341706" description="WAP domain-containing protein" evidence="1">
    <location>
        <begin position="17"/>
        <end position="114"/>
    </location>
</feature>
<accession>A0AA36GI01</accession>
<organism evidence="2 3">
    <name type="scientific">Cylicocyclus nassatus</name>
    <name type="common">Nematode worm</name>
    <dbReference type="NCBI Taxonomy" id="53992"/>
    <lineage>
        <taxon>Eukaryota</taxon>
        <taxon>Metazoa</taxon>
        <taxon>Ecdysozoa</taxon>
        <taxon>Nematoda</taxon>
        <taxon>Chromadorea</taxon>
        <taxon>Rhabditida</taxon>
        <taxon>Rhabditina</taxon>
        <taxon>Rhabditomorpha</taxon>
        <taxon>Strongyloidea</taxon>
        <taxon>Strongylidae</taxon>
        <taxon>Cylicocyclus</taxon>
    </lineage>
</organism>
<dbReference type="Proteomes" id="UP001176961">
    <property type="component" value="Unassembled WGS sequence"/>
</dbReference>
<name>A0AA36GI01_CYLNA</name>
<reference evidence="2" key="1">
    <citation type="submission" date="2023-07" db="EMBL/GenBank/DDBJ databases">
        <authorList>
            <consortium name="CYATHOMIX"/>
        </authorList>
    </citation>
    <scope>NUCLEOTIDE SEQUENCE</scope>
    <source>
        <strain evidence="2">N/A</strain>
    </source>
</reference>
<comment type="caution">
    <text evidence="2">The sequence shown here is derived from an EMBL/GenBank/DDBJ whole genome shotgun (WGS) entry which is preliminary data.</text>
</comment>
<sequence length="114" mass="12583">MKFLLLIIVTLPTSNAQHRLGNRPSYGGYGYPGQLPYGYQPQYGYPYRYPYYGYRAPGANYRPGPYTPFTPQPLQPTTTQPTQPTQQCAGPCVNGLCPEGYACNAGNTCCRVGM</sequence>
<feature type="signal peptide" evidence="1">
    <location>
        <begin position="1"/>
        <end position="16"/>
    </location>
</feature>
<evidence type="ECO:0008006" key="4">
    <source>
        <dbReference type="Google" id="ProtNLM"/>
    </source>
</evidence>
<proteinExistence type="predicted"/>
<gene>
    <name evidence="2" type="ORF">CYNAS_LOCUS1189</name>
</gene>
<dbReference type="EMBL" id="CATQJL010000001">
    <property type="protein sequence ID" value="CAJ0589206.1"/>
    <property type="molecule type" value="Genomic_DNA"/>
</dbReference>
<keyword evidence="3" id="KW-1185">Reference proteome</keyword>